<evidence type="ECO:0000313" key="2">
    <source>
        <dbReference type="Proteomes" id="UP001176961"/>
    </source>
</evidence>
<protein>
    <submittedName>
        <fullName evidence="1">Uncharacterized protein</fullName>
    </submittedName>
</protein>
<accession>A0AA36M8Z7</accession>
<evidence type="ECO:0000313" key="1">
    <source>
        <dbReference type="EMBL" id="CAJ0602043.1"/>
    </source>
</evidence>
<comment type="caution">
    <text evidence="1">The sequence shown here is derived from an EMBL/GenBank/DDBJ whole genome shotgun (WGS) entry which is preliminary data.</text>
</comment>
<dbReference type="EMBL" id="CATQJL010000305">
    <property type="protein sequence ID" value="CAJ0602043.1"/>
    <property type="molecule type" value="Genomic_DNA"/>
</dbReference>
<organism evidence="1 2">
    <name type="scientific">Cylicocyclus nassatus</name>
    <name type="common">Nematode worm</name>
    <dbReference type="NCBI Taxonomy" id="53992"/>
    <lineage>
        <taxon>Eukaryota</taxon>
        <taxon>Metazoa</taxon>
        <taxon>Ecdysozoa</taxon>
        <taxon>Nematoda</taxon>
        <taxon>Chromadorea</taxon>
        <taxon>Rhabditida</taxon>
        <taxon>Rhabditina</taxon>
        <taxon>Rhabditomorpha</taxon>
        <taxon>Strongyloidea</taxon>
        <taxon>Strongylidae</taxon>
        <taxon>Cylicocyclus</taxon>
    </lineage>
</organism>
<gene>
    <name evidence="1" type="ORF">CYNAS_LOCUS14026</name>
</gene>
<reference evidence="1" key="1">
    <citation type="submission" date="2023-07" db="EMBL/GenBank/DDBJ databases">
        <authorList>
            <consortium name="CYATHOMIX"/>
        </authorList>
    </citation>
    <scope>NUCLEOTIDE SEQUENCE</scope>
    <source>
        <strain evidence="1">N/A</strain>
    </source>
</reference>
<dbReference type="AlphaFoldDB" id="A0AA36M8Z7"/>
<name>A0AA36M8Z7_CYLNA</name>
<dbReference type="Proteomes" id="UP001176961">
    <property type="component" value="Unassembled WGS sequence"/>
</dbReference>
<proteinExistence type="predicted"/>
<sequence>MTAESCQTAVLHRPAAAPTSAATSHFSISFCLLSSSLASFTSEASALTLAASTLPLRLPTATSTLIGAFFTSIGFCLYFKGPVLPEAIQIDAKMLSGLPNSNSASALERPSSTELIDRGCLLLDSRHHLNHATPFHLHVPATPRLLVPRLPARMAPKRSKCDEADAYPTWVKEMTTKWDAYLKSALEIQLGF</sequence>
<keyword evidence="2" id="KW-1185">Reference proteome</keyword>